<evidence type="ECO:0000259" key="2">
    <source>
        <dbReference type="PROSITE" id="PS50918"/>
    </source>
</evidence>
<dbReference type="Proteomes" id="UP000277928">
    <property type="component" value="Unassembled WGS sequence"/>
</dbReference>
<accession>A0A3P6UTS6</accession>
<dbReference type="PROSITE" id="PS50918">
    <property type="entry name" value="WWE"/>
    <property type="match status" value="1"/>
</dbReference>
<evidence type="ECO:0000256" key="1">
    <source>
        <dbReference type="SAM" id="MobiDB-lite"/>
    </source>
</evidence>
<keyword evidence="4" id="KW-1185">Reference proteome</keyword>
<protein>
    <recommendedName>
        <fullName evidence="2">WWE domain-containing protein</fullName>
    </recommendedName>
</protein>
<dbReference type="SUPFAM" id="SSF117839">
    <property type="entry name" value="WWE domain"/>
    <property type="match status" value="2"/>
</dbReference>
<reference evidence="3 4" key="1">
    <citation type="submission" date="2018-08" db="EMBL/GenBank/DDBJ databases">
        <authorList>
            <person name="Laetsch R D."/>
            <person name="Stevens L."/>
            <person name="Kumar S."/>
            <person name="Blaxter L. M."/>
        </authorList>
    </citation>
    <scope>NUCLEOTIDE SEQUENCE [LARGE SCALE GENOMIC DNA]</scope>
</reference>
<evidence type="ECO:0000313" key="3">
    <source>
        <dbReference type="EMBL" id="VDK81744.1"/>
    </source>
</evidence>
<dbReference type="EMBL" id="UYRX01000408">
    <property type="protein sequence ID" value="VDK81744.1"/>
    <property type="molecule type" value="Genomic_DNA"/>
</dbReference>
<proteinExistence type="predicted"/>
<dbReference type="OrthoDB" id="5865348at2759"/>
<dbReference type="STRING" id="42156.A0A3P6UTS6"/>
<feature type="compositionally biased region" description="Basic and acidic residues" evidence="1">
    <location>
        <begin position="201"/>
        <end position="235"/>
    </location>
</feature>
<feature type="domain" description="WWE" evidence="2">
    <location>
        <begin position="21"/>
        <end position="96"/>
    </location>
</feature>
<dbReference type="InterPro" id="IPR037197">
    <property type="entry name" value="WWE_dom_sf"/>
</dbReference>
<evidence type="ECO:0000313" key="4">
    <source>
        <dbReference type="Proteomes" id="UP000277928"/>
    </source>
</evidence>
<sequence length="304" mass="34543">MDDLVESGNDPVADKLTDGQDENVLGSMETCKKLVWEYELSRGRWIRYENDINRKFNESIANDVMEFEMDESKLQVDFKSMKQKNLDTGFVRSVRCAVRNDEGIHRVWEYIDLKRRWRSADPLSAITLENAFVNGLGNVKILLSGTKFMADFGSDVVRSDDGLTEYKIRSHISNAEPSMTAKPVPKIERLRAIKRLAAKTDTAENKRKAIRNEDDKNDTNRGNDSSEKQISESKTTRRKANSTCGNQKTNDLNCNVDKGTRSDLKRVVLKGITAVDPECHELINIAHVYAEFNDVYDALLNQVA</sequence>
<dbReference type="InterPro" id="IPR004170">
    <property type="entry name" value="WWE_dom"/>
</dbReference>
<dbReference type="Pfam" id="PF02825">
    <property type="entry name" value="WWE"/>
    <property type="match status" value="1"/>
</dbReference>
<feature type="region of interest" description="Disordered" evidence="1">
    <location>
        <begin position="198"/>
        <end position="257"/>
    </location>
</feature>
<feature type="region of interest" description="Disordered" evidence="1">
    <location>
        <begin position="1"/>
        <end position="20"/>
    </location>
</feature>
<dbReference type="OMA" id="CHELINI"/>
<dbReference type="Gene3D" id="3.30.720.50">
    <property type="match status" value="1"/>
</dbReference>
<name>A0A3P6UTS6_LITSI</name>
<gene>
    <name evidence="3" type="ORF">NLS_LOCUS5432</name>
</gene>
<organism evidence="3 4">
    <name type="scientific">Litomosoides sigmodontis</name>
    <name type="common">Filarial nematode worm</name>
    <dbReference type="NCBI Taxonomy" id="42156"/>
    <lineage>
        <taxon>Eukaryota</taxon>
        <taxon>Metazoa</taxon>
        <taxon>Ecdysozoa</taxon>
        <taxon>Nematoda</taxon>
        <taxon>Chromadorea</taxon>
        <taxon>Rhabditida</taxon>
        <taxon>Spirurina</taxon>
        <taxon>Spiruromorpha</taxon>
        <taxon>Filarioidea</taxon>
        <taxon>Onchocercidae</taxon>
        <taxon>Litomosoides</taxon>
    </lineage>
</organism>
<dbReference type="AlphaFoldDB" id="A0A3P6UTS6"/>
<feature type="compositionally biased region" description="Polar residues" evidence="1">
    <location>
        <begin position="241"/>
        <end position="253"/>
    </location>
</feature>